<evidence type="ECO:0000313" key="5">
    <source>
        <dbReference type="Proteomes" id="UP000034410"/>
    </source>
</evidence>
<dbReference type="RefSeq" id="WP_046860631.1">
    <property type="nucleotide sequence ID" value="NZ_CP011412.1"/>
</dbReference>
<evidence type="ECO:0000256" key="2">
    <source>
        <dbReference type="ARBA" id="ARBA00023231"/>
    </source>
</evidence>
<protein>
    <submittedName>
        <fullName evidence="4">Nitrogen fixation protein NifX</fullName>
    </submittedName>
</protein>
<dbReference type="InterPro" id="IPR034169">
    <property type="entry name" value="NifX-like"/>
</dbReference>
<dbReference type="AlphaFoldDB" id="A0A0F7K3B5"/>
<evidence type="ECO:0000256" key="1">
    <source>
        <dbReference type="ARBA" id="ARBA00010285"/>
    </source>
</evidence>
<evidence type="ECO:0000259" key="3">
    <source>
        <dbReference type="Pfam" id="PF02579"/>
    </source>
</evidence>
<dbReference type="Proteomes" id="UP000034410">
    <property type="component" value="Chromosome"/>
</dbReference>
<dbReference type="EMBL" id="CP011412">
    <property type="protein sequence ID" value="AKH21710.1"/>
    <property type="molecule type" value="Genomic_DNA"/>
</dbReference>
<proteinExistence type="inferred from homology"/>
<reference evidence="4 5" key="1">
    <citation type="journal article" date="2015" name="Genome Announc.">
        <title>Complete Genome Sequence of Sedimenticola thiotaurini Strain SIP-G1, a Polyphosphate- and Polyhydroxyalkanoate-Accumulating Sulfur-Oxidizing Gammaproteobacterium Isolated from Salt Marsh Sediments.</title>
        <authorList>
            <person name="Flood B.E."/>
            <person name="Jones D.S."/>
            <person name="Bailey J.V."/>
        </authorList>
    </citation>
    <scope>NUCLEOTIDE SEQUENCE [LARGE SCALE GENOMIC DNA]</scope>
    <source>
        <strain evidence="4 5">SIP-G1</strain>
    </source>
</reference>
<keyword evidence="2" id="KW-0535">Nitrogen fixation</keyword>
<dbReference type="PANTHER" id="PTHR33937:SF1">
    <property type="entry name" value="IRON-MOLIBDENUM COFACTOR PROCESSING PROTEIN"/>
    <property type="match status" value="1"/>
</dbReference>
<dbReference type="CDD" id="cd00853">
    <property type="entry name" value="NifX"/>
    <property type="match status" value="1"/>
</dbReference>
<sequence length="161" mass="17318">MTLQRRLQLVGNNSDTQWIDTALKVAFATGDMSHVDQHFGAARSFAIYAVNQQHACLVSACEFGELDMDGNEDKLAEKIAALDGCIAVYSQAVGASAIGQLKARGIQPVKVSPGAVISELVESLQEELRQGPGSWLAKAIASTLPADPNRFDVMENEGWEE</sequence>
<dbReference type="InterPro" id="IPR051840">
    <property type="entry name" value="NifX/NifY_domain"/>
</dbReference>
<dbReference type="KEGG" id="seds:AAY24_16675"/>
<feature type="domain" description="Dinitrogenase iron-molybdenum cofactor biosynthesis" evidence="3">
    <location>
        <begin position="33"/>
        <end position="125"/>
    </location>
</feature>
<dbReference type="InterPro" id="IPR003731">
    <property type="entry name" value="Di-Nase_FeMo-co_biosynth"/>
</dbReference>
<gene>
    <name evidence="4" type="ORF">AAY24_16675</name>
</gene>
<dbReference type="SUPFAM" id="SSF53146">
    <property type="entry name" value="Nitrogenase accessory factor-like"/>
    <property type="match status" value="1"/>
</dbReference>
<dbReference type="Pfam" id="PF02579">
    <property type="entry name" value="Nitro_FeMo-Co"/>
    <property type="match status" value="1"/>
</dbReference>
<name>A0A0F7K3B5_9GAMM</name>
<evidence type="ECO:0000313" key="4">
    <source>
        <dbReference type="EMBL" id="AKH21710.1"/>
    </source>
</evidence>
<dbReference type="PATRIC" id="fig|1543721.4.peg.3447"/>
<organism evidence="4 5">
    <name type="scientific">Sedimenticola thiotaurini</name>
    <dbReference type="NCBI Taxonomy" id="1543721"/>
    <lineage>
        <taxon>Bacteria</taxon>
        <taxon>Pseudomonadati</taxon>
        <taxon>Pseudomonadota</taxon>
        <taxon>Gammaproteobacteria</taxon>
        <taxon>Chromatiales</taxon>
        <taxon>Sedimenticolaceae</taxon>
        <taxon>Sedimenticola</taxon>
    </lineage>
</organism>
<comment type="similarity">
    <text evidence="1">Belongs to the NifX/NifY family.</text>
</comment>
<dbReference type="PANTHER" id="PTHR33937">
    <property type="entry name" value="IRON-MOLYBDENUM PROTEIN-RELATED-RELATED"/>
    <property type="match status" value="1"/>
</dbReference>
<accession>A0A0F7K3B5</accession>
<dbReference type="Gene3D" id="3.30.420.130">
    <property type="entry name" value="Dinitrogenase iron-molybdenum cofactor biosynthesis domain"/>
    <property type="match status" value="1"/>
</dbReference>
<keyword evidence="5" id="KW-1185">Reference proteome</keyword>
<dbReference type="OrthoDB" id="9797941at2"/>
<dbReference type="InterPro" id="IPR036105">
    <property type="entry name" value="DiNase_FeMo-co_biosyn_sf"/>
</dbReference>